<feature type="domain" description="FAD dependent oxidoreductase" evidence="3">
    <location>
        <begin position="53"/>
        <end position="402"/>
    </location>
</feature>
<evidence type="ECO:0000256" key="1">
    <source>
        <dbReference type="ARBA" id="ARBA00023002"/>
    </source>
</evidence>
<dbReference type="AlphaFoldDB" id="A0A6I9QGZ8"/>
<dbReference type="OrthoDB" id="498204at2759"/>
<dbReference type="SUPFAM" id="SSF51905">
    <property type="entry name" value="FAD/NAD(P)-binding domain"/>
    <property type="match status" value="1"/>
</dbReference>
<dbReference type="Gene3D" id="3.30.9.10">
    <property type="entry name" value="D-Amino Acid Oxidase, subunit A, domain 2"/>
    <property type="match status" value="1"/>
</dbReference>
<dbReference type="Gene3D" id="3.50.50.60">
    <property type="entry name" value="FAD/NAD(P)-binding domain"/>
    <property type="match status" value="2"/>
</dbReference>
<sequence length="427" mass="44326">MLPLPPAPGWFCARPRSPPLPIRSPPTRASTAAMASESAPSTGGRGEAKGAKRVVVCGGGVIGACTAYFLAKNGAAQVTVVEKSAVACAASGKAGGFLALDWCDGGPLSALARASFHLHRSLSLLLDGPNAYGYRPLDTLSLHLLPDGSFSASAGASPLLPPWVDGATARPPSTIGTVETTAQVHPQLFTRRLLASATAEHGVEVVIGEAERVEVEGGRAVAVVLKEGSRAIAADAVVLALGPWSDRFPLVSSLFNVYGRKAHSIVLLPKDPAAITPHALFLSYQPSPGAKLLDPEVYPRPTGEVYICGMSKDTEVPDDPEQIVGERESIGMLHKVAGSVSSHLKYGEAEVVAEQACFLPCTDDGLPVIGAIPGVEGCYVATGHSCWGILNGPATGASLAELILDGRSTTVDLKPFSPSRFLRKRAH</sequence>
<dbReference type="GO" id="GO:0016491">
    <property type="term" value="F:oxidoreductase activity"/>
    <property type="evidence" value="ECO:0007669"/>
    <property type="project" value="UniProtKB-KW"/>
</dbReference>
<dbReference type="InParanoid" id="A0A6I9QGZ8"/>
<dbReference type="GO" id="GO:0005737">
    <property type="term" value="C:cytoplasm"/>
    <property type="evidence" value="ECO:0007669"/>
    <property type="project" value="TreeGrafter"/>
</dbReference>
<reference evidence="5" key="1">
    <citation type="submission" date="2025-08" db="UniProtKB">
        <authorList>
            <consortium name="RefSeq"/>
        </authorList>
    </citation>
    <scope>IDENTIFICATION</scope>
</reference>
<dbReference type="FunCoup" id="A0A6I9QGZ8">
    <property type="interactions" value="376"/>
</dbReference>
<dbReference type="GeneID" id="105035444"/>
<dbReference type="FunFam" id="3.30.9.10:FF:000033">
    <property type="entry name" value="Putative oxidoreductase C1F5.03c"/>
    <property type="match status" value="1"/>
</dbReference>
<name>A0A6I9QGZ8_ELAGV</name>
<evidence type="ECO:0000313" key="4">
    <source>
        <dbReference type="Proteomes" id="UP000504607"/>
    </source>
</evidence>
<dbReference type="InterPro" id="IPR006076">
    <property type="entry name" value="FAD-dep_OxRdtase"/>
</dbReference>
<dbReference type="Proteomes" id="UP000504607">
    <property type="component" value="Unplaced"/>
</dbReference>
<protein>
    <submittedName>
        <fullName evidence="5">Oxidoreductase TDA3</fullName>
    </submittedName>
</protein>
<dbReference type="RefSeq" id="XP_010909303.1">
    <property type="nucleotide sequence ID" value="XM_010911001.3"/>
</dbReference>
<dbReference type="FunFam" id="3.50.50.60:FF:000360">
    <property type="entry name" value="FAD-dependent oxidoreductase family protein"/>
    <property type="match status" value="1"/>
</dbReference>
<dbReference type="PANTHER" id="PTHR13847">
    <property type="entry name" value="SARCOSINE DEHYDROGENASE-RELATED"/>
    <property type="match status" value="1"/>
</dbReference>
<proteinExistence type="predicted"/>
<gene>
    <name evidence="5" type="primary">LOC105035444</name>
</gene>
<dbReference type="InterPro" id="IPR036188">
    <property type="entry name" value="FAD/NAD-bd_sf"/>
</dbReference>
<keyword evidence="1" id="KW-0560">Oxidoreductase</keyword>
<keyword evidence="4" id="KW-1185">Reference proteome</keyword>
<accession>A0A6I9QGZ8</accession>
<evidence type="ECO:0000259" key="3">
    <source>
        <dbReference type="Pfam" id="PF01266"/>
    </source>
</evidence>
<evidence type="ECO:0000313" key="5">
    <source>
        <dbReference type="RefSeq" id="XP_010909303.1"/>
    </source>
</evidence>
<organism evidence="4 5">
    <name type="scientific">Elaeis guineensis var. tenera</name>
    <name type="common">Oil palm</name>
    <dbReference type="NCBI Taxonomy" id="51953"/>
    <lineage>
        <taxon>Eukaryota</taxon>
        <taxon>Viridiplantae</taxon>
        <taxon>Streptophyta</taxon>
        <taxon>Embryophyta</taxon>
        <taxon>Tracheophyta</taxon>
        <taxon>Spermatophyta</taxon>
        <taxon>Magnoliopsida</taxon>
        <taxon>Liliopsida</taxon>
        <taxon>Arecaceae</taxon>
        <taxon>Arecoideae</taxon>
        <taxon>Cocoseae</taxon>
        <taxon>Elaeidinae</taxon>
        <taxon>Elaeis</taxon>
    </lineage>
</organism>
<dbReference type="Pfam" id="PF01266">
    <property type="entry name" value="DAO"/>
    <property type="match status" value="1"/>
</dbReference>
<evidence type="ECO:0000256" key="2">
    <source>
        <dbReference type="SAM" id="MobiDB-lite"/>
    </source>
</evidence>
<feature type="region of interest" description="Disordered" evidence="2">
    <location>
        <begin position="15"/>
        <end position="47"/>
    </location>
</feature>
<dbReference type="PANTHER" id="PTHR13847:SF150">
    <property type="entry name" value="OXIDOREDUCTASE TDA3-RELATED"/>
    <property type="match status" value="1"/>
</dbReference>
<dbReference type="KEGG" id="egu:105035444"/>